<dbReference type="Proteomes" id="UP001241537">
    <property type="component" value="Unassembled WGS sequence"/>
</dbReference>
<dbReference type="InterPro" id="IPR015655">
    <property type="entry name" value="PP2C"/>
</dbReference>
<dbReference type="PANTHER" id="PTHR47992">
    <property type="entry name" value="PROTEIN PHOSPHATASE"/>
    <property type="match status" value="1"/>
</dbReference>
<dbReference type="Gene3D" id="3.60.40.10">
    <property type="entry name" value="PPM-type phosphatase domain"/>
    <property type="match status" value="1"/>
</dbReference>
<dbReference type="CDD" id="cd00143">
    <property type="entry name" value="PP2Cc"/>
    <property type="match status" value="1"/>
</dbReference>
<proteinExistence type="predicted"/>
<feature type="domain" description="PPM-type phosphatase" evidence="1">
    <location>
        <begin position="2"/>
        <end position="241"/>
    </location>
</feature>
<keyword evidence="3" id="KW-1185">Reference proteome</keyword>
<comment type="caution">
    <text evidence="2">The sequence shown here is derived from an EMBL/GenBank/DDBJ whole genome shotgun (WGS) entry which is preliminary data.</text>
</comment>
<dbReference type="SUPFAM" id="SSF81606">
    <property type="entry name" value="PP2C-like"/>
    <property type="match status" value="1"/>
</dbReference>
<dbReference type="NCBIfam" id="NF033484">
    <property type="entry name" value="Stp1_PP2C_phos"/>
    <property type="match status" value="1"/>
</dbReference>
<sequence length="248" mass="26605">MRAAALTDTGLVRESNQDTVFSSTAPVGALPNLFIVADGMGGHQAGDYCSRMLVDRLVAALQSGEETVPLRALRQAIGETNLSLFREAEEREELSGMGSTLVAAFTEEETACVFNIGDSRLYAVEEGGALRQVTRDHSYVEEMVSAGKLERGSEQYYQNKNIITRAVGIAESADADVFELPLTGCSALLLCTDGLTNMVTDAEIAELLRKHQEPEDAVRALIHAANTAGGRDNISAVLVQLAGEEARR</sequence>
<dbReference type="SMART" id="SM00331">
    <property type="entry name" value="PP2C_SIG"/>
    <property type="match status" value="1"/>
</dbReference>
<dbReference type="AlphaFoldDB" id="A0AAE3VA94"/>
<dbReference type="InterPro" id="IPR036457">
    <property type="entry name" value="PPM-type-like_dom_sf"/>
</dbReference>
<evidence type="ECO:0000313" key="3">
    <source>
        <dbReference type="Proteomes" id="UP001241537"/>
    </source>
</evidence>
<dbReference type="EC" id="3.1.3.16" evidence="2"/>
<dbReference type="PROSITE" id="PS51746">
    <property type="entry name" value="PPM_2"/>
    <property type="match status" value="1"/>
</dbReference>
<reference evidence="2" key="1">
    <citation type="submission" date="2023-07" db="EMBL/GenBank/DDBJ databases">
        <title>Genomic Encyclopedia of Type Strains, Phase IV (KMG-IV): sequencing the most valuable type-strain genomes for metagenomic binning, comparative biology and taxonomic classification.</title>
        <authorList>
            <person name="Goeker M."/>
        </authorList>
    </citation>
    <scope>NUCLEOTIDE SEQUENCE</scope>
    <source>
        <strain evidence="2">DSM 19659</strain>
    </source>
</reference>
<name>A0AAE3VA94_9FIRM</name>
<accession>A0AAE3VA94</accession>
<organism evidence="2 3">
    <name type="scientific">Moryella indoligenes</name>
    <dbReference type="NCBI Taxonomy" id="371674"/>
    <lineage>
        <taxon>Bacteria</taxon>
        <taxon>Bacillati</taxon>
        <taxon>Bacillota</taxon>
        <taxon>Clostridia</taxon>
        <taxon>Lachnospirales</taxon>
        <taxon>Lachnospiraceae</taxon>
        <taxon>Moryella</taxon>
    </lineage>
</organism>
<dbReference type="InterPro" id="IPR001932">
    <property type="entry name" value="PPM-type_phosphatase-like_dom"/>
</dbReference>
<evidence type="ECO:0000259" key="1">
    <source>
        <dbReference type="PROSITE" id="PS51746"/>
    </source>
</evidence>
<gene>
    <name evidence="2" type="ORF">J2S20_001182</name>
</gene>
<protein>
    <submittedName>
        <fullName evidence="2">Protein phosphatase</fullName>
        <ecNumber evidence="2">3.1.3.16</ecNumber>
    </submittedName>
</protein>
<dbReference type="SMART" id="SM00332">
    <property type="entry name" value="PP2Cc"/>
    <property type="match status" value="1"/>
</dbReference>
<dbReference type="GO" id="GO:0004722">
    <property type="term" value="F:protein serine/threonine phosphatase activity"/>
    <property type="evidence" value="ECO:0007669"/>
    <property type="project" value="UniProtKB-EC"/>
</dbReference>
<dbReference type="EMBL" id="JAUSTO010000006">
    <property type="protein sequence ID" value="MDQ0152490.1"/>
    <property type="molecule type" value="Genomic_DNA"/>
</dbReference>
<dbReference type="Pfam" id="PF13672">
    <property type="entry name" value="PP2C_2"/>
    <property type="match status" value="1"/>
</dbReference>
<dbReference type="RefSeq" id="WP_307254179.1">
    <property type="nucleotide sequence ID" value="NZ_JAUSTO010000006.1"/>
</dbReference>
<keyword evidence="2" id="KW-0378">Hydrolase</keyword>
<evidence type="ECO:0000313" key="2">
    <source>
        <dbReference type="EMBL" id="MDQ0152490.1"/>
    </source>
</evidence>